<evidence type="ECO:0000313" key="4">
    <source>
        <dbReference type="Proteomes" id="UP000298649"/>
    </source>
</evidence>
<reference evidence="3 4" key="1">
    <citation type="submission" date="2019-04" db="EMBL/GenBank/DDBJ databases">
        <title>Complete genome sequence of Agrobacterium tumefaciens CFBP7129.</title>
        <authorList>
            <person name="Haryono M."/>
            <person name="Lin Y.-C."/>
            <person name="Lai E.-M."/>
            <person name="Kuo C.-H."/>
        </authorList>
    </citation>
    <scope>NUCLEOTIDE SEQUENCE [LARGE SCALE GENOMIC DNA]</scope>
    <source>
        <strain evidence="3 4">CFBP7129</strain>
    </source>
</reference>
<evidence type="ECO:0008006" key="5">
    <source>
        <dbReference type="Google" id="ProtNLM"/>
    </source>
</evidence>
<proteinExistence type="predicted"/>
<dbReference type="AlphaFoldDB" id="A0A4D7YK35"/>
<feature type="region of interest" description="Disordered" evidence="1">
    <location>
        <begin position="24"/>
        <end position="62"/>
    </location>
</feature>
<accession>A0A4D7YK35</accession>
<feature type="compositionally biased region" description="Basic and acidic residues" evidence="1">
    <location>
        <begin position="26"/>
        <end position="62"/>
    </location>
</feature>
<keyword evidence="2" id="KW-0732">Signal</keyword>
<gene>
    <name evidence="3" type="ORF">CFBP7129_21420</name>
</gene>
<dbReference type="EMBL" id="CP039923">
    <property type="protein sequence ID" value="QCL96735.1"/>
    <property type="molecule type" value="Genomic_DNA"/>
</dbReference>
<dbReference type="Proteomes" id="UP000298649">
    <property type="component" value="Chromosome linear"/>
</dbReference>
<feature type="signal peptide" evidence="2">
    <location>
        <begin position="1"/>
        <end position="23"/>
    </location>
</feature>
<evidence type="ECO:0000313" key="3">
    <source>
        <dbReference type="EMBL" id="QCL96735.1"/>
    </source>
</evidence>
<protein>
    <recommendedName>
        <fullName evidence="5">PepSY domain-containing protein</fullName>
    </recommendedName>
</protein>
<organism evidence="3 4">
    <name type="scientific">Agrobacterium tumefaciens</name>
    <dbReference type="NCBI Taxonomy" id="358"/>
    <lineage>
        <taxon>Bacteria</taxon>
        <taxon>Pseudomonadati</taxon>
        <taxon>Pseudomonadota</taxon>
        <taxon>Alphaproteobacteria</taxon>
        <taxon>Hyphomicrobiales</taxon>
        <taxon>Rhizobiaceae</taxon>
        <taxon>Rhizobium/Agrobacterium group</taxon>
        <taxon>Agrobacterium</taxon>
        <taxon>Agrobacterium tumefaciens complex</taxon>
    </lineage>
</organism>
<evidence type="ECO:0000256" key="1">
    <source>
        <dbReference type="SAM" id="MobiDB-lite"/>
    </source>
</evidence>
<name>A0A4D7YK35_AGRTU</name>
<feature type="chain" id="PRO_5020202169" description="PepSY domain-containing protein" evidence="2">
    <location>
        <begin position="24"/>
        <end position="121"/>
    </location>
</feature>
<sequence length="121" mass="14231">MKRNLVVLASAALLMAGISPALAQDGYRRDNPPARYLDDEGNGHRVQERDRHARDRQERREQFGQRDVISLLESRGYRVREVRLERGQYLVRASRRGERLLVIVSRRGEILETRRMTTDRF</sequence>
<evidence type="ECO:0000256" key="2">
    <source>
        <dbReference type="SAM" id="SignalP"/>
    </source>
</evidence>
<dbReference type="RefSeq" id="WP_045021487.1">
    <property type="nucleotide sequence ID" value="NZ_CP039923.1"/>
</dbReference>